<feature type="domain" description="FAD-dependent oxidoreductase 2 FAD-binding" evidence="6">
    <location>
        <begin position="23"/>
        <end position="53"/>
    </location>
</feature>
<keyword evidence="2" id="KW-0285">Flavoprotein</keyword>
<evidence type="ECO:0000313" key="7">
    <source>
        <dbReference type="EMBL" id="KAK4232895.1"/>
    </source>
</evidence>
<evidence type="ECO:0000256" key="5">
    <source>
        <dbReference type="SAM" id="Phobius"/>
    </source>
</evidence>
<feature type="transmembrane region" description="Helical" evidence="5">
    <location>
        <begin position="20"/>
        <end position="39"/>
    </location>
</feature>
<evidence type="ECO:0000256" key="2">
    <source>
        <dbReference type="ARBA" id="ARBA00022630"/>
    </source>
</evidence>
<dbReference type="Proteomes" id="UP001303760">
    <property type="component" value="Unassembled WGS sequence"/>
</dbReference>
<keyword evidence="3" id="KW-0560">Oxidoreductase</keyword>
<keyword evidence="4" id="KW-0503">Monooxygenase</keyword>
<dbReference type="SUPFAM" id="SSF51905">
    <property type="entry name" value="FAD/NAD(P)-binding domain"/>
    <property type="match status" value="1"/>
</dbReference>
<reference evidence="7" key="1">
    <citation type="journal article" date="2023" name="Mol. Phylogenet. Evol.">
        <title>Genome-scale phylogeny and comparative genomics of the fungal order Sordariales.</title>
        <authorList>
            <person name="Hensen N."/>
            <person name="Bonometti L."/>
            <person name="Westerberg I."/>
            <person name="Brannstrom I.O."/>
            <person name="Guillou S."/>
            <person name="Cros-Aarteil S."/>
            <person name="Calhoun S."/>
            <person name="Haridas S."/>
            <person name="Kuo A."/>
            <person name="Mondo S."/>
            <person name="Pangilinan J."/>
            <person name="Riley R."/>
            <person name="LaButti K."/>
            <person name="Andreopoulos B."/>
            <person name="Lipzen A."/>
            <person name="Chen C."/>
            <person name="Yan M."/>
            <person name="Daum C."/>
            <person name="Ng V."/>
            <person name="Clum A."/>
            <person name="Steindorff A."/>
            <person name="Ohm R.A."/>
            <person name="Martin F."/>
            <person name="Silar P."/>
            <person name="Natvig D.O."/>
            <person name="Lalanne C."/>
            <person name="Gautier V."/>
            <person name="Ament-Velasquez S.L."/>
            <person name="Kruys A."/>
            <person name="Hutchinson M.I."/>
            <person name="Powell A.J."/>
            <person name="Barry K."/>
            <person name="Miller A.N."/>
            <person name="Grigoriev I.V."/>
            <person name="Debuchy R."/>
            <person name="Gladieux P."/>
            <person name="Hiltunen Thoren M."/>
            <person name="Johannesson H."/>
        </authorList>
    </citation>
    <scope>NUCLEOTIDE SEQUENCE</scope>
    <source>
        <strain evidence="7">CBS 532.94</strain>
    </source>
</reference>
<dbReference type="InterPro" id="IPR003953">
    <property type="entry name" value="FAD-dep_OxRdtase_2_FAD-bd"/>
</dbReference>
<dbReference type="PANTHER" id="PTHR13789">
    <property type="entry name" value="MONOOXYGENASE"/>
    <property type="match status" value="1"/>
</dbReference>
<proteinExistence type="inferred from homology"/>
<evidence type="ECO:0000256" key="3">
    <source>
        <dbReference type="ARBA" id="ARBA00023002"/>
    </source>
</evidence>
<keyword evidence="5" id="KW-0812">Transmembrane</keyword>
<dbReference type="AlphaFoldDB" id="A0AAN7H9H2"/>
<organism evidence="7 8">
    <name type="scientific">Achaetomium macrosporum</name>
    <dbReference type="NCBI Taxonomy" id="79813"/>
    <lineage>
        <taxon>Eukaryota</taxon>
        <taxon>Fungi</taxon>
        <taxon>Dikarya</taxon>
        <taxon>Ascomycota</taxon>
        <taxon>Pezizomycotina</taxon>
        <taxon>Sordariomycetes</taxon>
        <taxon>Sordariomycetidae</taxon>
        <taxon>Sordariales</taxon>
        <taxon>Chaetomiaceae</taxon>
        <taxon>Achaetomium</taxon>
    </lineage>
</organism>
<comment type="caution">
    <text evidence="7">The sequence shown here is derived from an EMBL/GenBank/DDBJ whole genome shotgun (WGS) entry which is preliminary data.</text>
</comment>
<dbReference type="Gene3D" id="3.50.50.60">
    <property type="entry name" value="FAD/NAD(P)-binding domain"/>
    <property type="match status" value="1"/>
</dbReference>
<gene>
    <name evidence="7" type="ORF">C8A03DRAFT_39448</name>
</gene>
<dbReference type="InterPro" id="IPR036188">
    <property type="entry name" value="FAD/NAD-bd_sf"/>
</dbReference>
<accession>A0AAN7H9H2</accession>
<evidence type="ECO:0000256" key="4">
    <source>
        <dbReference type="ARBA" id="ARBA00023033"/>
    </source>
</evidence>
<feature type="non-terminal residue" evidence="7">
    <location>
        <position position="83"/>
    </location>
</feature>
<sequence>MAGTGVKFMSLDVADSQPASLSILIIGGGIGGLSAAIALRCNGHRVTVADKSGLDRDSGTAIHLCPHASGILCHWGIYAEKIG</sequence>
<evidence type="ECO:0000313" key="8">
    <source>
        <dbReference type="Proteomes" id="UP001303760"/>
    </source>
</evidence>
<evidence type="ECO:0000256" key="1">
    <source>
        <dbReference type="ARBA" id="ARBA00007992"/>
    </source>
</evidence>
<dbReference type="Pfam" id="PF00890">
    <property type="entry name" value="FAD_binding_2"/>
    <property type="match status" value="1"/>
</dbReference>
<comment type="similarity">
    <text evidence="1">Belongs to the paxM FAD-dependent monooxygenase family.</text>
</comment>
<keyword evidence="8" id="KW-1185">Reference proteome</keyword>
<reference evidence="7" key="2">
    <citation type="submission" date="2023-05" db="EMBL/GenBank/DDBJ databases">
        <authorList>
            <consortium name="Lawrence Berkeley National Laboratory"/>
            <person name="Steindorff A."/>
            <person name="Hensen N."/>
            <person name="Bonometti L."/>
            <person name="Westerberg I."/>
            <person name="Brannstrom I.O."/>
            <person name="Guillou S."/>
            <person name="Cros-Aarteil S."/>
            <person name="Calhoun S."/>
            <person name="Haridas S."/>
            <person name="Kuo A."/>
            <person name="Mondo S."/>
            <person name="Pangilinan J."/>
            <person name="Riley R."/>
            <person name="Labutti K."/>
            <person name="Andreopoulos B."/>
            <person name="Lipzen A."/>
            <person name="Chen C."/>
            <person name="Yanf M."/>
            <person name="Daum C."/>
            <person name="Ng V."/>
            <person name="Clum A."/>
            <person name="Ohm R."/>
            <person name="Martin F."/>
            <person name="Silar P."/>
            <person name="Natvig D."/>
            <person name="Lalanne C."/>
            <person name="Gautier V."/>
            <person name="Ament-Velasquez S.L."/>
            <person name="Kruys A."/>
            <person name="Hutchinson M.I."/>
            <person name="Powell A.J."/>
            <person name="Barry K."/>
            <person name="Miller A.N."/>
            <person name="Grigoriev I.V."/>
            <person name="Debuchy R."/>
            <person name="Gladieux P."/>
            <person name="Thoren M.H."/>
            <person name="Johannesson H."/>
        </authorList>
    </citation>
    <scope>NUCLEOTIDE SEQUENCE</scope>
    <source>
        <strain evidence="7">CBS 532.94</strain>
    </source>
</reference>
<dbReference type="GO" id="GO:0004497">
    <property type="term" value="F:monooxygenase activity"/>
    <property type="evidence" value="ECO:0007669"/>
    <property type="project" value="UniProtKB-KW"/>
</dbReference>
<keyword evidence="5" id="KW-0472">Membrane</keyword>
<protein>
    <recommendedName>
        <fullName evidence="6">FAD-dependent oxidoreductase 2 FAD-binding domain-containing protein</fullName>
    </recommendedName>
</protein>
<keyword evidence="5" id="KW-1133">Transmembrane helix</keyword>
<name>A0AAN7H9H2_9PEZI</name>
<dbReference type="EMBL" id="MU860789">
    <property type="protein sequence ID" value="KAK4232895.1"/>
    <property type="molecule type" value="Genomic_DNA"/>
</dbReference>
<evidence type="ECO:0000259" key="6">
    <source>
        <dbReference type="Pfam" id="PF00890"/>
    </source>
</evidence>
<dbReference type="InterPro" id="IPR050493">
    <property type="entry name" value="FAD-dep_Monooxygenase_BioMet"/>
</dbReference>
<dbReference type="PANTHER" id="PTHR13789:SF309">
    <property type="entry name" value="PUTATIVE (AFU_ORTHOLOGUE AFUA_6G14510)-RELATED"/>
    <property type="match status" value="1"/>
</dbReference>